<feature type="domain" description="Polysaccharide lyase 14" evidence="2">
    <location>
        <begin position="485"/>
        <end position="532"/>
    </location>
</feature>
<organism evidence="3 4">
    <name type="scientific">Lentinus brumalis</name>
    <dbReference type="NCBI Taxonomy" id="2498619"/>
    <lineage>
        <taxon>Eukaryota</taxon>
        <taxon>Fungi</taxon>
        <taxon>Dikarya</taxon>
        <taxon>Basidiomycota</taxon>
        <taxon>Agaricomycotina</taxon>
        <taxon>Agaricomycetes</taxon>
        <taxon>Polyporales</taxon>
        <taxon>Polyporaceae</taxon>
        <taxon>Lentinus</taxon>
    </lineage>
</organism>
<reference evidence="3 4" key="1">
    <citation type="journal article" date="2018" name="Biotechnol. Biofuels">
        <title>Integrative visual omics of the white-rot fungus Polyporus brumalis exposes the biotechnological potential of its oxidative enzymes for delignifying raw plant biomass.</title>
        <authorList>
            <person name="Miyauchi S."/>
            <person name="Rancon A."/>
            <person name="Drula E."/>
            <person name="Hage H."/>
            <person name="Chaduli D."/>
            <person name="Favel A."/>
            <person name="Grisel S."/>
            <person name="Henrissat B."/>
            <person name="Herpoel-Gimbert I."/>
            <person name="Ruiz-Duenas F.J."/>
            <person name="Chevret D."/>
            <person name="Hainaut M."/>
            <person name="Lin J."/>
            <person name="Wang M."/>
            <person name="Pangilinan J."/>
            <person name="Lipzen A."/>
            <person name="Lesage-Meessen L."/>
            <person name="Navarro D."/>
            <person name="Riley R."/>
            <person name="Grigoriev I.V."/>
            <person name="Zhou S."/>
            <person name="Raouche S."/>
            <person name="Rosso M.N."/>
        </authorList>
    </citation>
    <scope>NUCLEOTIDE SEQUENCE [LARGE SCALE GENOMIC DNA]</scope>
    <source>
        <strain evidence="3 4">BRFM 1820</strain>
    </source>
</reference>
<feature type="chain" id="PRO_5016901401" description="Polysaccharide lyase 14 domain-containing protein" evidence="1">
    <location>
        <begin position="21"/>
        <end position="538"/>
    </location>
</feature>
<evidence type="ECO:0000256" key="1">
    <source>
        <dbReference type="SAM" id="SignalP"/>
    </source>
</evidence>
<gene>
    <name evidence="3" type="ORF">OH76DRAFT_1344440</name>
</gene>
<sequence>MALTATVLLTALALFGDVVSIPLAANNTRSGLVSTLPTTTSSLPQIIFILPSSGETSSASSTDATGSTPAQSTTTVVSTVYESAPTVTTTAPPQTVTDTITIVPPPTPSSTIQGSTVWTAPAQMTDLSAFNIKNFAYGKNNVRLIVSDPPKEDKADSPTETLTEAAAGLLHGILHGLFPPSPEKTASPYLQLYYPANSINPGQEPQGGADFYATPLDLSRATNVSMEYSVFFPSDFDWVEGGKMPGIYGGHDGCSGGDDALDCFSTRLMWRGKGLGELYLYAPKDKQTAALCKTPPKSVCESDYGFSIARGAFSFAAGKWTHIRQTVVLNTPGKQDGGFALDVNGKRVIERSDILYRDDTSAKSDDSGPDDEAIKTSGVLGQGQDFFSDSAGRLKLKEDSVFMDSNVHALRDFTPEFAPASYWPEDVQSTPEYPSAWGLFGGSGVSHLAPIPVVTTTTTITMLLPTSTVTVGPTTTETAYVMVTESAVPFAPIKFAAPKPVGFSGIFFSTFFGGHEPKFATPKDQFSWFKDFSMTINP</sequence>
<evidence type="ECO:0000313" key="4">
    <source>
        <dbReference type="Proteomes" id="UP000256964"/>
    </source>
</evidence>
<name>A0A371DK23_9APHY</name>
<dbReference type="Proteomes" id="UP000256964">
    <property type="component" value="Unassembled WGS sequence"/>
</dbReference>
<accession>A0A371DK23</accession>
<dbReference type="Pfam" id="PF21294">
    <property type="entry name" value="Polysacc_lyase_14"/>
    <property type="match status" value="2"/>
</dbReference>
<feature type="signal peptide" evidence="1">
    <location>
        <begin position="1"/>
        <end position="20"/>
    </location>
</feature>
<dbReference type="OrthoDB" id="10069995at2759"/>
<dbReference type="PANTHER" id="PTHR40124">
    <property type="match status" value="1"/>
</dbReference>
<protein>
    <recommendedName>
        <fullName evidence="2">Polysaccharide lyase 14 domain-containing protein</fullName>
    </recommendedName>
</protein>
<keyword evidence="4" id="KW-1185">Reference proteome</keyword>
<keyword evidence="1" id="KW-0732">Signal</keyword>
<dbReference type="Gene3D" id="2.60.120.200">
    <property type="match status" value="2"/>
</dbReference>
<proteinExistence type="predicted"/>
<evidence type="ECO:0000259" key="2">
    <source>
        <dbReference type="Pfam" id="PF21294"/>
    </source>
</evidence>
<dbReference type="EMBL" id="KZ857389">
    <property type="protein sequence ID" value="RDX52881.1"/>
    <property type="molecule type" value="Genomic_DNA"/>
</dbReference>
<dbReference type="InterPro" id="IPR048958">
    <property type="entry name" value="Polysacc_lyase_14"/>
</dbReference>
<feature type="domain" description="Polysaccharide lyase 14" evidence="2">
    <location>
        <begin position="184"/>
        <end position="363"/>
    </location>
</feature>
<dbReference type="AlphaFoldDB" id="A0A371DK23"/>
<dbReference type="PANTHER" id="PTHR40124:SF1">
    <property type="entry name" value="DISAGGREGATASE RELATED REPEAT PROTEIN"/>
    <property type="match status" value="1"/>
</dbReference>
<evidence type="ECO:0000313" key="3">
    <source>
        <dbReference type="EMBL" id="RDX52881.1"/>
    </source>
</evidence>